<organism evidence="1 2">
    <name type="scientific">Methylomagnum ishizawai</name>
    <dbReference type="NCBI Taxonomy" id="1760988"/>
    <lineage>
        <taxon>Bacteria</taxon>
        <taxon>Pseudomonadati</taxon>
        <taxon>Pseudomonadota</taxon>
        <taxon>Gammaproteobacteria</taxon>
        <taxon>Methylococcales</taxon>
        <taxon>Methylococcaceae</taxon>
        <taxon>Methylomagnum</taxon>
    </lineage>
</organism>
<keyword evidence="2" id="KW-1185">Reference proteome</keyword>
<evidence type="ECO:0000313" key="1">
    <source>
        <dbReference type="EMBL" id="SMF93975.1"/>
    </source>
</evidence>
<dbReference type="AlphaFoldDB" id="A0A1Y6D1V8"/>
<dbReference type="RefSeq" id="WP_085210963.1">
    <property type="nucleotide sequence ID" value="NZ_FXAM01000001.1"/>
</dbReference>
<reference evidence="1 2" key="1">
    <citation type="submission" date="2016-12" db="EMBL/GenBank/DDBJ databases">
        <authorList>
            <person name="Song W.-J."/>
            <person name="Kurnit D.M."/>
        </authorList>
    </citation>
    <scope>NUCLEOTIDE SEQUENCE [LARGE SCALE GENOMIC DNA]</scope>
    <source>
        <strain evidence="1 2">175</strain>
    </source>
</reference>
<dbReference type="STRING" id="1760988.SAMN02949497_1271"/>
<sequence length="72" mass="7771">MNSEPFMTCTCGAQTPLSAMPNHLPIDHFECGQCRSILIRRHARPTVYPSGFVLPGKVTVERVGFGLLGGVA</sequence>
<gene>
    <name evidence="1" type="ORF">SAMN02949497_1271</name>
</gene>
<name>A0A1Y6D1V8_9GAMM</name>
<dbReference type="EMBL" id="FXAM01000001">
    <property type="protein sequence ID" value="SMF93975.1"/>
    <property type="molecule type" value="Genomic_DNA"/>
</dbReference>
<accession>A0A1Y6D1V8</accession>
<evidence type="ECO:0000313" key="2">
    <source>
        <dbReference type="Proteomes" id="UP000192923"/>
    </source>
</evidence>
<dbReference type="Proteomes" id="UP000192923">
    <property type="component" value="Unassembled WGS sequence"/>
</dbReference>
<protein>
    <submittedName>
        <fullName evidence="1">Uncharacterized protein</fullName>
    </submittedName>
</protein>
<proteinExistence type="predicted"/>